<dbReference type="InterPro" id="IPR000772">
    <property type="entry name" value="Ricin_B_lectin"/>
</dbReference>
<evidence type="ECO:0000256" key="2">
    <source>
        <dbReference type="SAM" id="Phobius"/>
    </source>
</evidence>
<keyword evidence="2" id="KW-0472">Membrane</keyword>
<reference evidence="4 5" key="1">
    <citation type="submission" date="2017-10" db="EMBL/GenBank/DDBJ databases">
        <title>Integration of genomic and chemical information greatly accelerates assignment of the full stereostructure of myelolactone, a potent inhibitor of myeloma from a marine-derived Micromonospora.</title>
        <authorList>
            <person name="Kim M.C."/>
            <person name="Machado H."/>
            <person name="Jensen P.R."/>
            <person name="Fenical W."/>
        </authorList>
    </citation>
    <scope>NUCLEOTIDE SEQUENCE [LARGE SCALE GENOMIC DNA]</scope>
    <source>
        <strain evidence="4 5">CNY-010</strain>
    </source>
</reference>
<dbReference type="Gene3D" id="2.80.10.50">
    <property type="match status" value="1"/>
</dbReference>
<dbReference type="Pfam" id="PF14200">
    <property type="entry name" value="RicinB_lectin_2"/>
    <property type="match status" value="1"/>
</dbReference>
<dbReference type="SUPFAM" id="SSF50370">
    <property type="entry name" value="Ricin B-like lectins"/>
    <property type="match status" value="1"/>
</dbReference>
<protein>
    <recommendedName>
        <fullName evidence="3">Ricin B lectin domain-containing protein</fullName>
    </recommendedName>
</protein>
<proteinExistence type="predicted"/>
<evidence type="ECO:0000256" key="1">
    <source>
        <dbReference type="SAM" id="MobiDB-lite"/>
    </source>
</evidence>
<dbReference type="KEGG" id="mtua:CSH63_04135"/>
<keyword evidence="2" id="KW-0812">Transmembrane</keyword>
<name>A0A386WEC7_9ACTN</name>
<dbReference type="CDD" id="cd00161">
    <property type="entry name" value="beta-trefoil_Ricin-like"/>
    <property type="match status" value="1"/>
</dbReference>
<feature type="domain" description="Ricin B lectin" evidence="3">
    <location>
        <begin position="215"/>
        <end position="298"/>
    </location>
</feature>
<feature type="transmembrane region" description="Helical" evidence="2">
    <location>
        <begin position="119"/>
        <end position="139"/>
    </location>
</feature>
<dbReference type="AlphaFoldDB" id="A0A386WEC7"/>
<evidence type="ECO:0000313" key="5">
    <source>
        <dbReference type="Proteomes" id="UP000267804"/>
    </source>
</evidence>
<dbReference type="InterPro" id="IPR035992">
    <property type="entry name" value="Ricin_B-like_lectins"/>
</dbReference>
<keyword evidence="2" id="KW-1133">Transmembrane helix</keyword>
<organism evidence="4 5">
    <name type="scientific">Micromonospora tulbaghiae</name>
    <dbReference type="NCBI Taxonomy" id="479978"/>
    <lineage>
        <taxon>Bacteria</taxon>
        <taxon>Bacillati</taxon>
        <taxon>Actinomycetota</taxon>
        <taxon>Actinomycetes</taxon>
        <taxon>Micromonosporales</taxon>
        <taxon>Micromonosporaceae</taxon>
        <taxon>Micromonospora</taxon>
    </lineage>
</organism>
<dbReference type="Proteomes" id="UP000267804">
    <property type="component" value="Chromosome"/>
</dbReference>
<gene>
    <name evidence="4" type="ORF">CSH63_04135</name>
</gene>
<feature type="compositionally biased region" description="Polar residues" evidence="1">
    <location>
        <begin position="99"/>
        <end position="111"/>
    </location>
</feature>
<feature type="region of interest" description="Disordered" evidence="1">
    <location>
        <begin position="86"/>
        <end position="112"/>
    </location>
</feature>
<evidence type="ECO:0000313" key="4">
    <source>
        <dbReference type="EMBL" id="AYF26667.1"/>
    </source>
</evidence>
<accession>A0A386WEC7</accession>
<sequence length="331" mass="35311">MNAGEFVGALRALRLWSGLSYRELAAKAQALGASLPPSTITSMLGRNTLPRAPLIATFVLSCGLDQDTADRWTAVRNSIAVGSEHPVLRSPEQLEPPSDSGTEQTPANPQVTRRRQLRLMVLGLAAFGLVISVAASLLFKPTGSQHEGAVAEPQLPSGLLAEGWFLIQPAHIPDHGFCIGEGRERNRHTDRPLAVQRSCAAIVPATYLAATSIGGVYEIRWHHPVEGVGCLTVDEALTEDETLVAPAECTGAAHQRYQLEPTQIPSSTGYRIRPTHSGLCLGILGGLADVDNGAEVAQTACTGALDQVFLMRPTNRSRLHPGQPGGREPHE</sequence>
<dbReference type="EMBL" id="CP024087">
    <property type="protein sequence ID" value="AYF26667.1"/>
    <property type="molecule type" value="Genomic_DNA"/>
</dbReference>
<evidence type="ECO:0000259" key="3">
    <source>
        <dbReference type="Pfam" id="PF14200"/>
    </source>
</evidence>